<dbReference type="PROSITE" id="PS51257">
    <property type="entry name" value="PROKAR_LIPOPROTEIN"/>
    <property type="match status" value="1"/>
</dbReference>
<dbReference type="Proteomes" id="UP000318336">
    <property type="component" value="Unassembled WGS sequence"/>
</dbReference>
<feature type="chain" id="PRO_5039632543" evidence="5">
    <location>
        <begin position="21"/>
        <end position="280"/>
    </location>
</feature>
<keyword evidence="2 3" id="KW-0040">ANK repeat</keyword>
<feature type="signal peptide" evidence="5">
    <location>
        <begin position="1"/>
        <end position="20"/>
    </location>
</feature>
<protein>
    <submittedName>
        <fullName evidence="6">Ankyrin repeat protein</fullName>
    </submittedName>
</protein>
<dbReference type="Gene3D" id="1.25.40.20">
    <property type="entry name" value="Ankyrin repeat-containing domain"/>
    <property type="match status" value="2"/>
</dbReference>
<feature type="repeat" description="ANK" evidence="3">
    <location>
        <begin position="48"/>
        <end position="80"/>
    </location>
</feature>
<evidence type="ECO:0000256" key="3">
    <source>
        <dbReference type="PROSITE-ProRule" id="PRU00023"/>
    </source>
</evidence>
<name>A0A542XFX3_9MICO</name>
<evidence type="ECO:0000256" key="2">
    <source>
        <dbReference type="ARBA" id="ARBA00023043"/>
    </source>
</evidence>
<dbReference type="InterPro" id="IPR036770">
    <property type="entry name" value="Ankyrin_rpt-contain_sf"/>
</dbReference>
<dbReference type="PANTHER" id="PTHR24201">
    <property type="entry name" value="ANK_REP_REGION DOMAIN-CONTAINING PROTEIN"/>
    <property type="match status" value="1"/>
</dbReference>
<dbReference type="PROSITE" id="PS50088">
    <property type="entry name" value="ANK_REPEAT"/>
    <property type="match status" value="1"/>
</dbReference>
<dbReference type="OrthoDB" id="9812708at2"/>
<evidence type="ECO:0000256" key="4">
    <source>
        <dbReference type="SAM" id="MobiDB-lite"/>
    </source>
</evidence>
<keyword evidence="5" id="KW-0732">Signal</keyword>
<organism evidence="6 7">
    <name type="scientific">Barrientosiimonas humi</name>
    <dbReference type="NCBI Taxonomy" id="999931"/>
    <lineage>
        <taxon>Bacteria</taxon>
        <taxon>Bacillati</taxon>
        <taxon>Actinomycetota</taxon>
        <taxon>Actinomycetes</taxon>
        <taxon>Micrococcales</taxon>
        <taxon>Dermacoccaceae</taxon>
        <taxon>Barrientosiimonas</taxon>
    </lineage>
</organism>
<proteinExistence type="predicted"/>
<feature type="region of interest" description="Disordered" evidence="4">
    <location>
        <begin position="23"/>
        <end position="48"/>
    </location>
</feature>
<keyword evidence="1" id="KW-0677">Repeat</keyword>
<dbReference type="SUPFAM" id="SSF48403">
    <property type="entry name" value="Ankyrin repeat"/>
    <property type="match status" value="1"/>
</dbReference>
<reference evidence="6 7" key="1">
    <citation type="submission" date="2019-06" db="EMBL/GenBank/DDBJ databases">
        <title>Sequencing the genomes of 1000 actinobacteria strains.</title>
        <authorList>
            <person name="Klenk H.-P."/>
        </authorList>
    </citation>
    <scope>NUCLEOTIDE SEQUENCE [LARGE SCALE GENOMIC DNA]</scope>
    <source>
        <strain evidence="6 7">DSM 24617</strain>
    </source>
</reference>
<sequence>MNRRDLLGLLALTLVAGCSAGGSGGADPAASGSAATSRTPSPAPVTGRDDEALRQAARRDDVPAAQRLIAAGSDVNAKDAGGESAYLITTADNAPGVLELTLRNGARINDLDSWNGTGLIRAAERGHAQIVGRLLRAGISKDHVNRIGYQAIHEVVWLGADDEGHIDTTRVLVAGGVQLDRPSGNERLTPLQMARERGYRTIEATLAAASTATRPTDPDAELVRAAAAGRPDQVALALRAGADLASRDGRGRTAWVASQGREDVRRLLRAMGASPGRVGS</sequence>
<evidence type="ECO:0000256" key="1">
    <source>
        <dbReference type="ARBA" id="ARBA00022737"/>
    </source>
</evidence>
<evidence type="ECO:0000256" key="5">
    <source>
        <dbReference type="SAM" id="SignalP"/>
    </source>
</evidence>
<gene>
    <name evidence="6" type="ORF">FB554_2897</name>
</gene>
<feature type="compositionally biased region" description="Low complexity" evidence="4">
    <location>
        <begin position="26"/>
        <end position="37"/>
    </location>
</feature>
<dbReference type="AlphaFoldDB" id="A0A542XFX3"/>
<evidence type="ECO:0000313" key="6">
    <source>
        <dbReference type="EMBL" id="TQL34720.1"/>
    </source>
</evidence>
<dbReference type="InterPro" id="IPR050776">
    <property type="entry name" value="Ank_Repeat/CDKN_Inhibitor"/>
</dbReference>
<keyword evidence="7" id="KW-1185">Reference proteome</keyword>
<dbReference type="InterPro" id="IPR002110">
    <property type="entry name" value="Ankyrin_rpt"/>
</dbReference>
<evidence type="ECO:0000313" key="7">
    <source>
        <dbReference type="Proteomes" id="UP000318336"/>
    </source>
</evidence>
<dbReference type="RefSeq" id="WP_142007085.1">
    <property type="nucleotide sequence ID" value="NZ_CAJTBP010000001.1"/>
</dbReference>
<comment type="caution">
    <text evidence="6">The sequence shown here is derived from an EMBL/GenBank/DDBJ whole genome shotgun (WGS) entry which is preliminary data.</text>
</comment>
<dbReference type="EMBL" id="VFOK01000001">
    <property type="protein sequence ID" value="TQL34720.1"/>
    <property type="molecule type" value="Genomic_DNA"/>
</dbReference>
<accession>A0A542XFX3</accession>